<dbReference type="Proteomes" id="UP000295165">
    <property type="component" value="Unassembled WGS sequence"/>
</dbReference>
<dbReference type="PROSITE" id="PS51257">
    <property type="entry name" value="PROKAR_LIPOPROTEIN"/>
    <property type="match status" value="1"/>
</dbReference>
<dbReference type="GO" id="GO:0004180">
    <property type="term" value="F:carboxypeptidase activity"/>
    <property type="evidence" value="ECO:0007669"/>
    <property type="project" value="UniProtKB-KW"/>
</dbReference>
<evidence type="ECO:0000259" key="2">
    <source>
        <dbReference type="Pfam" id="PF00144"/>
    </source>
</evidence>
<dbReference type="InterPro" id="IPR006311">
    <property type="entry name" value="TAT_signal"/>
</dbReference>
<dbReference type="PROSITE" id="PS51318">
    <property type="entry name" value="TAT"/>
    <property type="match status" value="1"/>
</dbReference>
<dbReference type="Pfam" id="PF00144">
    <property type="entry name" value="Beta-lactamase"/>
    <property type="match status" value="1"/>
</dbReference>
<dbReference type="AlphaFoldDB" id="A0A4R8QVQ6"/>
<keyword evidence="3" id="KW-0645">Protease</keyword>
<feature type="chain" id="PRO_5039231867" evidence="1">
    <location>
        <begin position="28"/>
        <end position="443"/>
    </location>
</feature>
<dbReference type="PANTHER" id="PTHR46825">
    <property type="entry name" value="D-ALANYL-D-ALANINE-CARBOXYPEPTIDASE/ENDOPEPTIDASE AMPH"/>
    <property type="match status" value="1"/>
</dbReference>
<dbReference type="EC" id="3.4.-.-" evidence="3"/>
<comment type="caution">
    <text evidence="3">The sequence shown here is derived from an EMBL/GenBank/DDBJ whole genome shotgun (WGS) entry which is preliminary data.</text>
</comment>
<gene>
    <name evidence="3" type="primary">ampH</name>
    <name evidence="3" type="ORF">CCUG63697_04296</name>
</gene>
<keyword evidence="3" id="KW-0378">Hydrolase</keyword>
<keyword evidence="1" id="KW-0732">Signal</keyword>
<sequence length="443" mass="47554" precursor="true">MTQPNRRQIIAGVSAAALAVAAGSMVACSSSGDVRESGEGDQTPSLPAGLKNDLMRLTDSKHVLGCSVSAVTRERTVYADGWGVARAGQPMTALSTINIGSVSKTITATAVLQLVAAGRIGLDTDVNDVLAESKAYGPRSVRSPYYPDIPITIRHLLAHLTPLTTGPELGPYGYAPRTGPAPDSGELGRWLHDFLTPAPRGWTYNREENFTKSKPGQVHMYSDIGFDVAGFLVHAVTGQPFADYCREHVLRPAGMVNSDFDRDRIPDGRRAYPHAWFENGMKKGMWLDYRNLIPAGIADDYTGHAEYSPYASCLTPDGGLRSNSLDLARWARLWLGGGVLDGVEVLPRVQASAALADQVSPEIMASSEAPLPFISQGYAWHRLRGDADGQWQHAGSEVGTASYVKIDTVRGVGAAIVMNTEVAIDADPRPQMLKELMDAAASH</sequence>
<accession>A0A4R8QVQ6</accession>
<protein>
    <submittedName>
        <fullName evidence="3">D-alanyl-D-alanine-carboxypeptidase/endopeptidase AmpH</fullName>
        <ecNumber evidence="3">3.4.-.-</ecNumber>
    </submittedName>
</protein>
<name>A0A4R8QVQ6_9MYCO</name>
<keyword evidence="4" id="KW-1185">Reference proteome</keyword>
<dbReference type="InterPro" id="IPR001466">
    <property type="entry name" value="Beta-lactam-related"/>
</dbReference>
<evidence type="ECO:0000313" key="3">
    <source>
        <dbReference type="EMBL" id="TDZ48002.1"/>
    </source>
</evidence>
<dbReference type="PANTHER" id="PTHR46825:SF9">
    <property type="entry name" value="BETA-LACTAMASE-RELATED DOMAIN-CONTAINING PROTEIN"/>
    <property type="match status" value="1"/>
</dbReference>
<reference evidence="3 4" key="1">
    <citation type="journal article" date="2019" name="Sci. Rep.">
        <title>Extended insight into the Mycobacterium chelonae-abscessus complex through whole genome sequencing of Mycobacterium salmoniphilum outbreak and Mycobacterium salmoniphilum-like strains.</title>
        <authorList>
            <person name="Behra P.R.K."/>
            <person name="Das S."/>
            <person name="Pettersson B.M.F."/>
            <person name="Shirreff L."/>
            <person name="DuCote T."/>
            <person name="Jacobsson K.G."/>
            <person name="Ennis D.G."/>
            <person name="Kirsebom L.A."/>
        </authorList>
    </citation>
    <scope>NUCLEOTIDE SEQUENCE [LARGE SCALE GENOMIC DNA]</scope>
    <source>
        <strain evidence="3 4">CCUG 63697</strain>
    </source>
</reference>
<feature type="signal peptide" evidence="1">
    <location>
        <begin position="1"/>
        <end position="27"/>
    </location>
</feature>
<dbReference type="InterPro" id="IPR050491">
    <property type="entry name" value="AmpC-like"/>
</dbReference>
<keyword evidence="3" id="KW-0121">Carboxypeptidase</keyword>
<organism evidence="3 4">
    <name type="scientific">Mycobacteroides franklinii</name>
    <dbReference type="NCBI Taxonomy" id="948102"/>
    <lineage>
        <taxon>Bacteria</taxon>
        <taxon>Bacillati</taxon>
        <taxon>Actinomycetota</taxon>
        <taxon>Actinomycetes</taxon>
        <taxon>Mycobacteriales</taxon>
        <taxon>Mycobacteriaceae</taxon>
        <taxon>Mycobacteroides</taxon>
    </lineage>
</organism>
<proteinExistence type="predicted"/>
<evidence type="ECO:0000313" key="4">
    <source>
        <dbReference type="Proteomes" id="UP000295165"/>
    </source>
</evidence>
<dbReference type="Gene3D" id="3.40.710.10">
    <property type="entry name" value="DD-peptidase/beta-lactamase superfamily"/>
    <property type="match status" value="1"/>
</dbReference>
<dbReference type="EMBL" id="PECC01000029">
    <property type="protein sequence ID" value="TDZ48002.1"/>
    <property type="molecule type" value="Genomic_DNA"/>
</dbReference>
<evidence type="ECO:0000256" key="1">
    <source>
        <dbReference type="SAM" id="SignalP"/>
    </source>
</evidence>
<dbReference type="InterPro" id="IPR012338">
    <property type="entry name" value="Beta-lactam/transpept-like"/>
</dbReference>
<dbReference type="SUPFAM" id="SSF56601">
    <property type="entry name" value="beta-lactamase/transpeptidase-like"/>
    <property type="match status" value="1"/>
</dbReference>
<feature type="domain" description="Beta-lactamase-related" evidence="2">
    <location>
        <begin position="57"/>
        <end position="423"/>
    </location>
</feature>